<protein>
    <submittedName>
        <fullName evidence="1">Uncharacterized protein</fullName>
    </submittedName>
</protein>
<name>A0A3P6DY03_BRAOL</name>
<dbReference type="EMBL" id="LR031875">
    <property type="protein sequence ID" value="VDD32690.1"/>
    <property type="molecule type" value="Genomic_DNA"/>
</dbReference>
<accession>A0A3P6DY03</accession>
<gene>
    <name evidence="1" type="ORF">BOLC9T58013H</name>
</gene>
<evidence type="ECO:0000313" key="1">
    <source>
        <dbReference type="EMBL" id="VDD32690.1"/>
    </source>
</evidence>
<dbReference type="AlphaFoldDB" id="A0A3P6DY03"/>
<reference evidence="1" key="1">
    <citation type="submission" date="2018-11" db="EMBL/GenBank/DDBJ databases">
        <authorList>
            <consortium name="Genoscope - CEA"/>
            <person name="William W."/>
        </authorList>
    </citation>
    <scope>NUCLEOTIDE SEQUENCE</scope>
</reference>
<proteinExistence type="predicted"/>
<sequence>MASEKFGPHLTTILDVKHIEAIYELWGVDYAVEIELPCDDETLETALAELGMAFAQMAPSFFHYKCLLLSGLSIIDGIPNRDDRWREKFFFFKINPASVGDFDFGRIPGEWSDEIGKFFFFEVNYALRLGHEGREHFSRFCR</sequence>
<organism evidence="1">
    <name type="scientific">Brassica oleracea</name>
    <name type="common">Wild cabbage</name>
    <dbReference type="NCBI Taxonomy" id="3712"/>
    <lineage>
        <taxon>Eukaryota</taxon>
        <taxon>Viridiplantae</taxon>
        <taxon>Streptophyta</taxon>
        <taxon>Embryophyta</taxon>
        <taxon>Tracheophyta</taxon>
        <taxon>Spermatophyta</taxon>
        <taxon>Magnoliopsida</taxon>
        <taxon>eudicotyledons</taxon>
        <taxon>Gunneridae</taxon>
        <taxon>Pentapetalae</taxon>
        <taxon>rosids</taxon>
        <taxon>malvids</taxon>
        <taxon>Brassicales</taxon>
        <taxon>Brassicaceae</taxon>
        <taxon>Brassiceae</taxon>
        <taxon>Brassica</taxon>
    </lineage>
</organism>